<accession>A0A7J7JM26</accession>
<evidence type="ECO:0000313" key="2">
    <source>
        <dbReference type="Proteomes" id="UP000593567"/>
    </source>
</evidence>
<proteinExistence type="predicted"/>
<keyword evidence="2" id="KW-1185">Reference proteome</keyword>
<comment type="caution">
    <text evidence="1">The sequence shown here is derived from an EMBL/GenBank/DDBJ whole genome shotgun (WGS) entry which is preliminary data.</text>
</comment>
<dbReference type="Proteomes" id="UP000593567">
    <property type="component" value="Unassembled WGS sequence"/>
</dbReference>
<dbReference type="AlphaFoldDB" id="A0A7J7JM26"/>
<organism evidence="1 2">
    <name type="scientific">Bugula neritina</name>
    <name type="common">Brown bryozoan</name>
    <name type="synonym">Sertularia neritina</name>
    <dbReference type="NCBI Taxonomy" id="10212"/>
    <lineage>
        <taxon>Eukaryota</taxon>
        <taxon>Metazoa</taxon>
        <taxon>Spiralia</taxon>
        <taxon>Lophotrochozoa</taxon>
        <taxon>Bryozoa</taxon>
        <taxon>Gymnolaemata</taxon>
        <taxon>Cheilostomatida</taxon>
        <taxon>Flustrina</taxon>
        <taxon>Buguloidea</taxon>
        <taxon>Bugulidae</taxon>
        <taxon>Bugula</taxon>
    </lineage>
</organism>
<evidence type="ECO:0000313" key="1">
    <source>
        <dbReference type="EMBL" id="KAF6026486.1"/>
    </source>
</evidence>
<sequence length="172" mass="19727">MLDCSKTQRDEEFKLRQAAKQLKSDNPGTNFRTRDMSIQVQTAQVKWKQMKRSTVEGCVYFRVHGQLISGLAHLFSASPSGSNQTFLDYIYTPATPASTQLQQRRISPCYQASHCINFLVIVTLIVSQHWCTSWVAHRCSAIFAIDGYDLQLLFLHFDGPFLGWHWFCLMSV</sequence>
<reference evidence="1" key="1">
    <citation type="submission" date="2020-06" db="EMBL/GenBank/DDBJ databases">
        <title>Draft genome of Bugula neritina, a colonial animal packing powerful symbionts and potential medicines.</title>
        <authorList>
            <person name="Rayko M."/>
        </authorList>
    </citation>
    <scope>NUCLEOTIDE SEQUENCE [LARGE SCALE GENOMIC DNA]</scope>
    <source>
        <strain evidence="1">Kwan_BN1</strain>
    </source>
</reference>
<dbReference type="EMBL" id="VXIV02002269">
    <property type="protein sequence ID" value="KAF6026486.1"/>
    <property type="molecule type" value="Genomic_DNA"/>
</dbReference>
<name>A0A7J7JM26_BUGNE</name>
<protein>
    <submittedName>
        <fullName evidence="1">Uncharacterized protein</fullName>
    </submittedName>
</protein>
<gene>
    <name evidence="1" type="ORF">EB796_015201</name>
</gene>